<protein>
    <submittedName>
        <fullName evidence="1">Uncharacterized protein</fullName>
    </submittedName>
</protein>
<organism evidence="1 2">
    <name type="scientific">Stephania cephalantha</name>
    <dbReference type="NCBI Taxonomy" id="152367"/>
    <lineage>
        <taxon>Eukaryota</taxon>
        <taxon>Viridiplantae</taxon>
        <taxon>Streptophyta</taxon>
        <taxon>Embryophyta</taxon>
        <taxon>Tracheophyta</taxon>
        <taxon>Spermatophyta</taxon>
        <taxon>Magnoliopsida</taxon>
        <taxon>Ranunculales</taxon>
        <taxon>Menispermaceae</taxon>
        <taxon>Menispermoideae</taxon>
        <taxon>Cissampelideae</taxon>
        <taxon>Stephania</taxon>
    </lineage>
</organism>
<keyword evidence="2" id="KW-1185">Reference proteome</keyword>
<accession>A0AAP0EIR9</accession>
<dbReference type="InterPro" id="IPR051150">
    <property type="entry name" value="SWT21/TCAB1_mRNA_Telomere"/>
</dbReference>
<dbReference type="Proteomes" id="UP001419268">
    <property type="component" value="Unassembled WGS sequence"/>
</dbReference>
<reference evidence="1 2" key="1">
    <citation type="submission" date="2024-01" db="EMBL/GenBank/DDBJ databases">
        <title>Genome assemblies of Stephania.</title>
        <authorList>
            <person name="Yang L."/>
        </authorList>
    </citation>
    <scope>NUCLEOTIDE SEQUENCE [LARGE SCALE GENOMIC DNA]</scope>
    <source>
        <strain evidence="1">JXDWG</strain>
        <tissue evidence="1">Leaf</tissue>
    </source>
</reference>
<dbReference type="EMBL" id="JBBNAG010000011">
    <property type="protein sequence ID" value="KAK9094251.1"/>
    <property type="molecule type" value="Genomic_DNA"/>
</dbReference>
<dbReference type="AlphaFoldDB" id="A0AAP0EIR9"/>
<sequence length="353" mass="39036">MPSLRLDVASAGGGANCRPCLCSPRRWSPLFVALLETKVVCLGPLPPVAVQPPPSFAALRHCRGTLFDRRCLGPLPPLAVQPPWPFATLRRVCLGCLSPLAVQPPPPFKDIFQKYLDWEVRVKALGKREGTGLSIRIQSEEKLLGTVLSELLLVYATQLYENEHPGLHALLRDEKIFLGKAFQVAGKGVYIIFMSVILSFQALDGAFNVFCNENVGNISSAKMLAANCHDILKRGRKELVKENNKDNVERRHTSPDFHMLKCKLMDPDGIISILAFCPAHSGMLATGSYSQTTAIYTEDNMELLYVLHGQEGGITHDKLQRRRQELTQTTPDQPVDDEAVYYKVAGDCPKGCV</sequence>
<name>A0AAP0EIR9_9MAGN</name>
<evidence type="ECO:0000313" key="1">
    <source>
        <dbReference type="EMBL" id="KAK9094251.1"/>
    </source>
</evidence>
<dbReference type="PANTHER" id="PTHR13211">
    <property type="entry name" value="TELOMERASE CAJAL BODY PROTEIN 1"/>
    <property type="match status" value="1"/>
</dbReference>
<comment type="caution">
    <text evidence="1">The sequence shown here is derived from an EMBL/GenBank/DDBJ whole genome shotgun (WGS) entry which is preliminary data.</text>
</comment>
<gene>
    <name evidence="1" type="ORF">Scep_025720</name>
</gene>
<proteinExistence type="predicted"/>
<dbReference type="PANTHER" id="PTHR13211:SF0">
    <property type="entry name" value="TELOMERASE CAJAL BODY PROTEIN 1"/>
    <property type="match status" value="1"/>
</dbReference>
<evidence type="ECO:0000313" key="2">
    <source>
        <dbReference type="Proteomes" id="UP001419268"/>
    </source>
</evidence>